<proteinExistence type="predicted"/>
<feature type="region of interest" description="Disordered" evidence="1">
    <location>
        <begin position="88"/>
        <end position="180"/>
    </location>
</feature>
<feature type="region of interest" description="Disordered" evidence="1">
    <location>
        <begin position="464"/>
        <end position="515"/>
    </location>
</feature>
<evidence type="ECO:0000313" key="2">
    <source>
        <dbReference type="EMBL" id="GAA5805616.1"/>
    </source>
</evidence>
<feature type="compositionally biased region" description="Basic residues" evidence="1">
    <location>
        <begin position="168"/>
        <end position="177"/>
    </location>
</feature>
<dbReference type="Proteomes" id="UP001476247">
    <property type="component" value="Unassembled WGS sequence"/>
</dbReference>
<evidence type="ECO:0000313" key="3">
    <source>
        <dbReference type="Proteomes" id="UP001476247"/>
    </source>
</evidence>
<evidence type="ECO:0000256" key="1">
    <source>
        <dbReference type="SAM" id="MobiDB-lite"/>
    </source>
</evidence>
<protein>
    <submittedName>
        <fullName evidence="2">Uncharacterized protein</fullName>
    </submittedName>
</protein>
<feature type="compositionally biased region" description="Polar residues" evidence="1">
    <location>
        <begin position="481"/>
        <end position="515"/>
    </location>
</feature>
<feature type="region of interest" description="Disordered" evidence="1">
    <location>
        <begin position="243"/>
        <end position="263"/>
    </location>
</feature>
<feature type="compositionally biased region" description="Low complexity" evidence="1">
    <location>
        <begin position="274"/>
        <end position="284"/>
    </location>
</feature>
<feature type="compositionally biased region" description="Polar residues" evidence="1">
    <location>
        <begin position="92"/>
        <end position="108"/>
    </location>
</feature>
<comment type="caution">
    <text evidence="2">The sequence shown here is derived from an EMBL/GenBank/DDBJ whole genome shotgun (WGS) entry which is preliminary data.</text>
</comment>
<feature type="region of interest" description="Disordered" evidence="1">
    <location>
        <begin position="274"/>
        <end position="293"/>
    </location>
</feature>
<reference evidence="2 3" key="1">
    <citation type="submission" date="2024-04" db="EMBL/GenBank/DDBJ databases">
        <title>genome sequences of Mucor flavus KT1a and Helicostylum pulchrum KT1b strains isolation_sourced from the surface of a dry-aged beef.</title>
        <authorList>
            <person name="Toyotome T."/>
            <person name="Hosono M."/>
            <person name="Torimaru M."/>
            <person name="Fukuda K."/>
            <person name="Mikami N."/>
        </authorList>
    </citation>
    <scope>NUCLEOTIDE SEQUENCE [LARGE SCALE GENOMIC DNA]</scope>
    <source>
        <strain evidence="2 3">KT1b</strain>
    </source>
</reference>
<keyword evidence="3" id="KW-1185">Reference proteome</keyword>
<dbReference type="EMBL" id="BAABUJ010000048">
    <property type="protein sequence ID" value="GAA5805616.1"/>
    <property type="molecule type" value="Genomic_DNA"/>
</dbReference>
<gene>
    <name evidence="2" type="ORF">HPULCUR_011136</name>
</gene>
<name>A0ABP9YF76_9FUNG</name>
<feature type="compositionally biased region" description="Low complexity" evidence="1">
    <location>
        <begin position="140"/>
        <end position="152"/>
    </location>
</feature>
<sequence>MVDDVSKRQAELITKVIAMGQGSFYESNPAEIIIPEPIVETKSRKFRWSSCFSFITKFKKNKTQKIRISQSYEEYVFNNNEDYTTADKEQLKSTSSQVSDVKPTTTTLLPWKHQSQPTSSLSPPPRQTKSKRDSNVSRKNSQLNNDSSNNNSRGGRRPLVDPTLTPRVKPRSIKTKKQPSLLRLSLDAELLQQTSSPDGVFSLQDNDSLSSCKAGHSSLSFTPTQSQPFRSGTLGATRNPKLSISTDHNDVPLPPLPTTTTTTTTTALNIPSVTTNTSHVNTNTRPNSQSTCATSNSNISYIADSPVSVSAVEAVAIDLEEEKLTLKERRHRKSPLSMPDTEQLTLALQSFQTEEPDEKKPLHPLQQQLRRRRQSQQIYYDNNNNNNDDELVWRQQILEQSLAFSFQNKSRHEAMLSLEGKHSKGTTTLQPIVNFHELDSHFENDSNDVQDVVKEKAQYDAVVSRTTMHRRQLSHDERKSTFNNNNNRTSLRARSPTESITTTNEKKMLQQSETMVSPAQQLGIITENEVATTTTTTPISANKKLLFTTTSGPHLTVTPETPPHHQQNAPSLISAPSTPNSIDSSVFDHDDYINHERHPHLSLILSSAP</sequence>
<organism evidence="2 3">
    <name type="scientific">Helicostylum pulchrum</name>
    <dbReference type="NCBI Taxonomy" id="562976"/>
    <lineage>
        <taxon>Eukaryota</taxon>
        <taxon>Fungi</taxon>
        <taxon>Fungi incertae sedis</taxon>
        <taxon>Mucoromycota</taxon>
        <taxon>Mucoromycotina</taxon>
        <taxon>Mucoromycetes</taxon>
        <taxon>Mucorales</taxon>
        <taxon>Mucorineae</taxon>
        <taxon>Mucoraceae</taxon>
        <taxon>Helicostylum</taxon>
    </lineage>
</organism>
<accession>A0ABP9YF76</accession>